<sequence>MQVLLDTHALIWFFSGNAKLSDTARNLIEDINNIKYISVASAWEMAIKI</sequence>
<evidence type="ECO:0000313" key="3">
    <source>
        <dbReference type="Proteomes" id="UP001576784"/>
    </source>
</evidence>
<proteinExistence type="predicted"/>
<organism evidence="2 3">
    <name type="scientific">Floridaenema flaviceps BLCC-F50</name>
    <dbReference type="NCBI Taxonomy" id="3153642"/>
    <lineage>
        <taxon>Bacteria</taxon>
        <taxon>Bacillati</taxon>
        <taxon>Cyanobacteriota</taxon>
        <taxon>Cyanophyceae</taxon>
        <taxon>Oscillatoriophycideae</taxon>
        <taxon>Aerosakkonematales</taxon>
        <taxon>Aerosakkonemataceae</taxon>
        <taxon>Floridanema</taxon>
        <taxon>Floridanema flaviceps</taxon>
    </lineage>
</organism>
<comment type="caution">
    <text evidence="2">The sequence shown here is derived from an EMBL/GenBank/DDBJ whole genome shotgun (WGS) entry which is preliminary data.</text>
</comment>
<dbReference type="InterPro" id="IPR002716">
    <property type="entry name" value="PIN_dom"/>
</dbReference>
<dbReference type="Proteomes" id="UP001576784">
    <property type="component" value="Unassembled WGS sequence"/>
</dbReference>
<dbReference type="InterPro" id="IPR029060">
    <property type="entry name" value="PIN-like_dom_sf"/>
</dbReference>
<gene>
    <name evidence="2" type="ORF">ACE1CI_00690</name>
</gene>
<evidence type="ECO:0000259" key="1">
    <source>
        <dbReference type="Pfam" id="PF01850"/>
    </source>
</evidence>
<feature type="domain" description="PIN" evidence="1">
    <location>
        <begin position="3"/>
        <end position="48"/>
    </location>
</feature>
<dbReference type="EMBL" id="JBHFNR010000005">
    <property type="protein sequence ID" value="MFB2891441.1"/>
    <property type="molecule type" value="Genomic_DNA"/>
</dbReference>
<accession>A0ABV4XIB2</accession>
<name>A0ABV4XIB2_9CYAN</name>
<keyword evidence="3" id="KW-1185">Reference proteome</keyword>
<dbReference type="PANTHER" id="PTHR36173:SF2">
    <property type="entry name" value="RIBONUCLEASE VAPC16"/>
    <property type="match status" value="1"/>
</dbReference>
<protein>
    <submittedName>
        <fullName evidence="2">Type II toxin-antitoxin system VapC family toxin</fullName>
    </submittedName>
</protein>
<dbReference type="RefSeq" id="WP_413261116.1">
    <property type="nucleotide sequence ID" value="NZ_JBHFNR010000005.1"/>
</dbReference>
<evidence type="ECO:0000313" key="2">
    <source>
        <dbReference type="EMBL" id="MFB2891441.1"/>
    </source>
</evidence>
<dbReference type="Pfam" id="PF01850">
    <property type="entry name" value="PIN"/>
    <property type="match status" value="1"/>
</dbReference>
<dbReference type="SUPFAM" id="SSF88723">
    <property type="entry name" value="PIN domain-like"/>
    <property type="match status" value="1"/>
</dbReference>
<dbReference type="PANTHER" id="PTHR36173">
    <property type="entry name" value="RIBONUCLEASE VAPC16-RELATED"/>
    <property type="match status" value="1"/>
</dbReference>
<dbReference type="InterPro" id="IPR052919">
    <property type="entry name" value="TA_system_RNase"/>
</dbReference>
<reference evidence="2 3" key="1">
    <citation type="submission" date="2024-09" db="EMBL/GenBank/DDBJ databases">
        <title>Floridaenema gen nov. (Aerosakkonemataceae, Aerosakkonematales ord. nov., Cyanobacteria) from benthic tropical and subtropical fresh waters, with the description of four new species.</title>
        <authorList>
            <person name="Moretto J.A."/>
            <person name="Berthold D.E."/>
            <person name="Lefler F.W."/>
            <person name="Huang I.-S."/>
            <person name="Laughinghouse H. IV."/>
        </authorList>
    </citation>
    <scope>NUCLEOTIDE SEQUENCE [LARGE SCALE GENOMIC DNA]</scope>
    <source>
        <strain evidence="2 3">BLCC-F50</strain>
    </source>
</reference>